<dbReference type="AlphaFoldDB" id="A0A418YHY7"/>
<dbReference type="InterPro" id="IPR022742">
    <property type="entry name" value="Hydrolase_4"/>
</dbReference>
<sequence>MAFNNKYHLTLEQELPDKFATVIQPFWRKHAEINHFSGVDGVSISYASLCQGHPKALVLVPGRIESYLKYQELAFDLSQQGYDIFIIDHRGQGYSGRMTQDPQHGFVDSFDDYVNDFALWLDLLPLEQYTQRHLIAHSMGATIASLYLTLHHDRFDKAALCSPMFDINLGPFRPQMALSITAASIKSRTMMGWSTQYAPGQGPYQNRPFANNDLSQSESRYHFFRQLYESHPEIKVGGATHQWVNQAIQAADRAITQASQIRTPLLVLQAAKDRVVNAPGQDQFCRNLLQAGNPCFDEEPIVIGHAQHELLNERDKYRVPSLNYILDFFQ</sequence>
<dbReference type="Gene3D" id="3.40.50.1820">
    <property type="entry name" value="alpha/beta hydrolase"/>
    <property type="match status" value="1"/>
</dbReference>
<evidence type="ECO:0000313" key="3">
    <source>
        <dbReference type="Proteomes" id="UP000283255"/>
    </source>
</evidence>
<reference evidence="2 3" key="2">
    <citation type="submission" date="2019-01" db="EMBL/GenBank/DDBJ databases">
        <title>Motilimonas pumilus sp. nov., isolated from the gut of sea cucumber (Apostichopus japonicus).</title>
        <authorList>
            <person name="Wang F.-Q."/>
            <person name="Ren L.-H."/>
            <person name="Lin Y.-W."/>
            <person name="Sun G.-H."/>
            <person name="Du Z.-J."/>
            <person name="Zhao J.-X."/>
            <person name="Liu X.-J."/>
            <person name="Liu L.-J."/>
        </authorList>
    </citation>
    <scope>NUCLEOTIDE SEQUENCE [LARGE SCALE GENOMIC DNA]</scope>
    <source>
        <strain evidence="2 3">PLHSC7-2</strain>
    </source>
</reference>
<evidence type="ECO:0000259" key="1">
    <source>
        <dbReference type="Pfam" id="PF12146"/>
    </source>
</evidence>
<reference evidence="2 3" key="1">
    <citation type="submission" date="2018-09" db="EMBL/GenBank/DDBJ databases">
        <authorList>
            <person name="Wang F."/>
        </authorList>
    </citation>
    <scope>NUCLEOTIDE SEQUENCE [LARGE SCALE GENOMIC DNA]</scope>
    <source>
        <strain evidence="2 3">PLHSC7-2</strain>
    </source>
</reference>
<keyword evidence="3" id="KW-1185">Reference proteome</keyword>
<proteinExistence type="predicted"/>
<comment type="caution">
    <text evidence="2">The sequence shown here is derived from an EMBL/GenBank/DDBJ whole genome shotgun (WGS) entry which is preliminary data.</text>
</comment>
<dbReference type="RefSeq" id="WP_119909590.1">
    <property type="nucleotide sequence ID" value="NZ_QZCH01000003.1"/>
</dbReference>
<name>A0A418YHY7_9GAMM</name>
<dbReference type="Proteomes" id="UP000283255">
    <property type="component" value="Unassembled WGS sequence"/>
</dbReference>
<gene>
    <name evidence="2" type="ORF">D1Z90_04685</name>
</gene>
<dbReference type="SUPFAM" id="SSF53474">
    <property type="entry name" value="alpha/beta-Hydrolases"/>
    <property type="match status" value="1"/>
</dbReference>
<dbReference type="Pfam" id="PF12146">
    <property type="entry name" value="Hydrolase_4"/>
    <property type="match status" value="1"/>
</dbReference>
<accession>A0A418YHY7</accession>
<dbReference type="InterPro" id="IPR051044">
    <property type="entry name" value="MAG_DAG_Lipase"/>
</dbReference>
<feature type="domain" description="Serine aminopeptidase S33" evidence="1">
    <location>
        <begin position="55"/>
        <end position="315"/>
    </location>
</feature>
<dbReference type="GO" id="GO:0016787">
    <property type="term" value="F:hydrolase activity"/>
    <property type="evidence" value="ECO:0007669"/>
    <property type="project" value="UniProtKB-KW"/>
</dbReference>
<organism evidence="2 3">
    <name type="scientific">Motilimonas pumila</name>
    <dbReference type="NCBI Taxonomy" id="2303987"/>
    <lineage>
        <taxon>Bacteria</taxon>
        <taxon>Pseudomonadati</taxon>
        <taxon>Pseudomonadota</taxon>
        <taxon>Gammaproteobacteria</taxon>
        <taxon>Alteromonadales</taxon>
        <taxon>Alteromonadales genera incertae sedis</taxon>
        <taxon>Motilimonas</taxon>
    </lineage>
</organism>
<dbReference type="EMBL" id="QZCH01000003">
    <property type="protein sequence ID" value="RJG49944.1"/>
    <property type="molecule type" value="Genomic_DNA"/>
</dbReference>
<keyword evidence="2" id="KW-0378">Hydrolase</keyword>
<dbReference type="PANTHER" id="PTHR11614">
    <property type="entry name" value="PHOSPHOLIPASE-RELATED"/>
    <property type="match status" value="1"/>
</dbReference>
<evidence type="ECO:0000313" key="2">
    <source>
        <dbReference type="EMBL" id="RJG49944.1"/>
    </source>
</evidence>
<dbReference type="OrthoDB" id="9788260at2"/>
<dbReference type="InterPro" id="IPR029058">
    <property type="entry name" value="AB_hydrolase_fold"/>
</dbReference>
<protein>
    <submittedName>
        <fullName evidence="2">Alpha/beta fold hydrolase</fullName>
    </submittedName>
</protein>